<dbReference type="Proteomes" id="UP000190460">
    <property type="component" value="Unassembled WGS sequence"/>
</dbReference>
<protein>
    <submittedName>
        <fullName evidence="3">SEFIR domain-containing protein</fullName>
    </submittedName>
</protein>
<dbReference type="AlphaFoldDB" id="A0A1T4XWV7"/>
<dbReference type="RefSeq" id="WP_078923972.1">
    <property type="nucleotide sequence ID" value="NZ_FUYB01000024.1"/>
</dbReference>
<name>A0A1T4XWV7_9GAMM</name>
<evidence type="ECO:0000259" key="2">
    <source>
        <dbReference type="PROSITE" id="PS51534"/>
    </source>
</evidence>
<reference evidence="3 4" key="1">
    <citation type="submission" date="2017-02" db="EMBL/GenBank/DDBJ databases">
        <authorList>
            <person name="Peterson S.W."/>
        </authorList>
    </citation>
    <scope>NUCLEOTIDE SEQUENCE [LARGE SCALE GENOMIC DNA]</scope>
    <source>
        <strain evidence="3 4">ATCC 49788</strain>
    </source>
</reference>
<keyword evidence="1" id="KW-0472">Membrane</keyword>
<dbReference type="InterPro" id="IPR035897">
    <property type="entry name" value="Toll_tir_struct_dom_sf"/>
</dbReference>
<dbReference type="Pfam" id="PF08357">
    <property type="entry name" value="SEFIR"/>
    <property type="match status" value="1"/>
</dbReference>
<gene>
    <name evidence="3" type="ORF">SAMN02745130_03534</name>
</gene>
<dbReference type="SUPFAM" id="SSF52200">
    <property type="entry name" value="Toll/Interleukin receptor TIR domain"/>
    <property type="match status" value="1"/>
</dbReference>
<dbReference type="PROSITE" id="PS51534">
    <property type="entry name" value="SEFIR"/>
    <property type="match status" value="1"/>
</dbReference>
<dbReference type="Gene3D" id="3.40.50.11530">
    <property type="match status" value="1"/>
</dbReference>
<sequence>MSNRARVFISYSHDSEQHLQFVLELAERLLEDGFNCVLDFYLEETPVEGWQTWLATELAAADFCLVVCTPHYLQHYQQDESLTTDPEAFNGLILTQASYPNFATETQFVPILPIGGKLQDIIPPLQGKNTFELMTDYLGLHQLLKNRPIKTPKTTQSPSNQWIDSTEIPTAHAITIHNSLAQGNKESLTSFIKSPLFLYLILIIAVLMLLFFFILKN</sequence>
<accession>A0A1T4XWV7</accession>
<evidence type="ECO:0000256" key="1">
    <source>
        <dbReference type="SAM" id="Phobius"/>
    </source>
</evidence>
<evidence type="ECO:0000313" key="3">
    <source>
        <dbReference type="EMBL" id="SKA93545.1"/>
    </source>
</evidence>
<dbReference type="OrthoDB" id="5623591at2"/>
<organism evidence="3 4">
    <name type="scientific">Thiothrix eikelboomii</name>
    <dbReference type="NCBI Taxonomy" id="92487"/>
    <lineage>
        <taxon>Bacteria</taxon>
        <taxon>Pseudomonadati</taxon>
        <taxon>Pseudomonadota</taxon>
        <taxon>Gammaproteobacteria</taxon>
        <taxon>Thiotrichales</taxon>
        <taxon>Thiotrichaceae</taxon>
        <taxon>Thiothrix</taxon>
    </lineage>
</organism>
<evidence type="ECO:0000313" key="4">
    <source>
        <dbReference type="Proteomes" id="UP000190460"/>
    </source>
</evidence>
<proteinExistence type="predicted"/>
<feature type="transmembrane region" description="Helical" evidence="1">
    <location>
        <begin position="196"/>
        <end position="215"/>
    </location>
</feature>
<dbReference type="EMBL" id="FUYB01000024">
    <property type="protein sequence ID" value="SKA93545.1"/>
    <property type="molecule type" value="Genomic_DNA"/>
</dbReference>
<keyword evidence="1" id="KW-0812">Transmembrane</keyword>
<keyword evidence="4" id="KW-1185">Reference proteome</keyword>
<keyword evidence="1" id="KW-1133">Transmembrane helix</keyword>
<dbReference type="InterPro" id="IPR013568">
    <property type="entry name" value="SEFIR_dom"/>
</dbReference>
<feature type="domain" description="SEFIR" evidence="2">
    <location>
        <begin position="4"/>
        <end position="142"/>
    </location>
</feature>
<dbReference type="STRING" id="92487.SAMN02745130_03534"/>